<name>A0AAD9FH94_DISEL</name>
<keyword evidence="1" id="KW-0449">Lipoprotein</keyword>
<reference evidence="1" key="1">
    <citation type="submission" date="2023-04" db="EMBL/GenBank/DDBJ databases">
        <title>Chromosome-level genome of Chaenocephalus aceratus.</title>
        <authorList>
            <person name="Park H."/>
        </authorList>
    </citation>
    <scope>NUCLEOTIDE SEQUENCE</scope>
    <source>
        <strain evidence="1">DE</strain>
        <tissue evidence="1">Muscle</tissue>
    </source>
</reference>
<dbReference type="EMBL" id="JASDAP010000003">
    <property type="protein sequence ID" value="KAK1905853.1"/>
    <property type="molecule type" value="Genomic_DNA"/>
</dbReference>
<sequence>MERAQKECLLNDNWSIGDTSTKSRFAFAYFIEKVHVSYVAYSCLRTSQSNWLSVNVFAYALCSQPS</sequence>
<accession>A0AAD9FH94</accession>
<dbReference type="AlphaFoldDB" id="A0AAD9FH94"/>
<protein>
    <submittedName>
        <fullName evidence="1">Lipoprotein signal peptidase</fullName>
    </submittedName>
</protein>
<proteinExistence type="predicted"/>
<dbReference type="Proteomes" id="UP001228049">
    <property type="component" value="Unassembled WGS sequence"/>
</dbReference>
<comment type="caution">
    <text evidence="1">The sequence shown here is derived from an EMBL/GenBank/DDBJ whole genome shotgun (WGS) entry which is preliminary data.</text>
</comment>
<evidence type="ECO:0000313" key="1">
    <source>
        <dbReference type="EMBL" id="KAK1905853.1"/>
    </source>
</evidence>
<evidence type="ECO:0000313" key="2">
    <source>
        <dbReference type="Proteomes" id="UP001228049"/>
    </source>
</evidence>
<keyword evidence="2" id="KW-1185">Reference proteome</keyword>
<gene>
    <name evidence="1" type="ORF">KUDE01_013031</name>
</gene>
<organism evidence="1 2">
    <name type="scientific">Dissostichus eleginoides</name>
    <name type="common">Patagonian toothfish</name>
    <name type="synonym">Dissostichus amissus</name>
    <dbReference type="NCBI Taxonomy" id="100907"/>
    <lineage>
        <taxon>Eukaryota</taxon>
        <taxon>Metazoa</taxon>
        <taxon>Chordata</taxon>
        <taxon>Craniata</taxon>
        <taxon>Vertebrata</taxon>
        <taxon>Euteleostomi</taxon>
        <taxon>Actinopterygii</taxon>
        <taxon>Neopterygii</taxon>
        <taxon>Teleostei</taxon>
        <taxon>Neoteleostei</taxon>
        <taxon>Acanthomorphata</taxon>
        <taxon>Eupercaria</taxon>
        <taxon>Perciformes</taxon>
        <taxon>Notothenioidei</taxon>
        <taxon>Nototheniidae</taxon>
        <taxon>Dissostichus</taxon>
    </lineage>
</organism>